<dbReference type="InterPro" id="IPR008949">
    <property type="entry name" value="Isoprenoid_synthase_dom_sf"/>
</dbReference>
<dbReference type="Pfam" id="PF01397">
    <property type="entry name" value="Terpene_synth"/>
    <property type="match status" value="1"/>
</dbReference>
<protein>
    <submittedName>
        <fullName evidence="7">Uncharacterized protein</fullName>
    </submittedName>
</protein>
<dbReference type="Proteomes" id="UP001359559">
    <property type="component" value="Unassembled WGS sequence"/>
</dbReference>
<dbReference type="InterPro" id="IPR005630">
    <property type="entry name" value="Terpene_synthase_metal-bd"/>
</dbReference>
<evidence type="ECO:0000313" key="8">
    <source>
        <dbReference type="Proteomes" id="UP001359559"/>
    </source>
</evidence>
<dbReference type="InterPro" id="IPR008930">
    <property type="entry name" value="Terpenoid_cyclase/PrenylTrfase"/>
</dbReference>
<organism evidence="7 8">
    <name type="scientific">Clitoria ternatea</name>
    <name type="common">Butterfly pea</name>
    <dbReference type="NCBI Taxonomy" id="43366"/>
    <lineage>
        <taxon>Eukaryota</taxon>
        <taxon>Viridiplantae</taxon>
        <taxon>Streptophyta</taxon>
        <taxon>Embryophyta</taxon>
        <taxon>Tracheophyta</taxon>
        <taxon>Spermatophyta</taxon>
        <taxon>Magnoliopsida</taxon>
        <taxon>eudicotyledons</taxon>
        <taxon>Gunneridae</taxon>
        <taxon>Pentapetalae</taxon>
        <taxon>rosids</taxon>
        <taxon>fabids</taxon>
        <taxon>Fabales</taxon>
        <taxon>Fabaceae</taxon>
        <taxon>Papilionoideae</taxon>
        <taxon>50 kb inversion clade</taxon>
        <taxon>NPAAA clade</taxon>
        <taxon>indigoferoid/millettioid clade</taxon>
        <taxon>Phaseoleae</taxon>
        <taxon>Clitoria</taxon>
    </lineage>
</organism>
<dbReference type="SFLD" id="SFLDS00005">
    <property type="entry name" value="Isoprenoid_Synthase_Type_I"/>
    <property type="match status" value="1"/>
</dbReference>
<keyword evidence="8" id="KW-1185">Reference proteome</keyword>
<dbReference type="PANTHER" id="PTHR31225">
    <property type="entry name" value="OS04G0344100 PROTEIN-RELATED"/>
    <property type="match status" value="1"/>
</dbReference>
<feature type="domain" description="Terpene synthase N-terminal" evidence="5">
    <location>
        <begin position="76"/>
        <end position="248"/>
    </location>
</feature>
<gene>
    <name evidence="7" type="ORF">RJT34_27159</name>
</gene>
<dbReference type="FunFam" id="1.10.600.10:FF:000007">
    <property type="entry name" value="Isoprene synthase, chloroplastic"/>
    <property type="match status" value="1"/>
</dbReference>
<proteinExistence type="predicted"/>
<dbReference type="SUPFAM" id="SSF48576">
    <property type="entry name" value="Terpenoid synthases"/>
    <property type="match status" value="1"/>
</dbReference>
<evidence type="ECO:0000313" key="7">
    <source>
        <dbReference type="EMBL" id="KAK7271346.1"/>
    </source>
</evidence>
<dbReference type="GO" id="GO:0000287">
    <property type="term" value="F:magnesium ion binding"/>
    <property type="evidence" value="ECO:0007669"/>
    <property type="project" value="InterPro"/>
</dbReference>
<dbReference type="Gene3D" id="1.10.600.10">
    <property type="entry name" value="Farnesyl Diphosphate Synthase"/>
    <property type="match status" value="1"/>
</dbReference>
<dbReference type="GO" id="GO:0010333">
    <property type="term" value="F:terpene synthase activity"/>
    <property type="evidence" value="ECO:0007669"/>
    <property type="project" value="InterPro"/>
</dbReference>
<dbReference type="SUPFAM" id="SSF48239">
    <property type="entry name" value="Terpenoid cyclases/Protein prenyltransferases"/>
    <property type="match status" value="1"/>
</dbReference>
<dbReference type="InterPro" id="IPR044814">
    <property type="entry name" value="Terpene_cyclase_plant_C1"/>
</dbReference>
<dbReference type="EMBL" id="JAYKXN010000007">
    <property type="protein sequence ID" value="KAK7271346.1"/>
    <property type="molecule type" value="Genomic_DNA"/>
</dbReference>
<dbReference type="InterPro" id="IPR001906">
    <property type="entry name" value="Terpene_synth_N"/>
</dbReference>
<keyword evidence="2" id="KW-0479">Metal-binding</keyword>
<evidence type="ECO:0000256" key="1">
    <source>
        <dbReference type="ARBA" id="ARBA00001946"/>
    </source>
</evidence>
<evidence type="ECO:0000259" key="6">
    <source>
        <dbReference type="Pfam" id="PF03936"/>
    </source>
</evidence>
<dbReference type="PANTHER" id="PTHR31225:SF244">
    <property type="entry name" value="1,8-CINEOLE SYNTHASE 1, CHLOROPLASTIC-RELATED"/>
    <property type="match status" value="1"/>
</dbReference>
<name>A0AAN9IG68_CLITE</name>
<dbReference type="GO" id="GO:0009611">
    <property type="term" value="P:response to wounding"/>
    <property type="evidence" value="ECO:0007669"/>
    <property type="project" value="UniProtKB-ARBA"/>
</dbReference>
<dbReference type="InterPro" id="IPR034741">
    <property type="entry name" value="Terpene_cyclase-like_1_C"/>
</dbReference>
<dbReference type="CDD" id="cd00684">
    <property type="entry name" value="Terpene_cyclase_plant_C1"/>
    <property type="match status" value="1"/>
</dbReference>
<comment type="caution">
    <text evidence="7">The sequence shown here is derived from an EMBL/GenBank/DDBJ whole genome shotgun (WGS) entry which is preliminary data.</text>
</comment>
<dbReference type="InterPro" id="IPR050148">
    <property type="entry name" value="Terpene_synthase-like"/>
</dbReference>
<dbReference type="Pfam" id="PF03936">
    <property type="entry name" value="Terpene_synth_C"/>
    <property type="match status" value="1"/>
</dbReference>
<dbReference type="AlphaFoldDB" id="A0AAN9IG68"/>
<evidence type="ECO:0000256" key="3">
    <source>
        <dbReference type="ARBA" id="ARBA00022842"/>
    </source>
</evidence>
<comment type="cofactor">
    <cofactor evidence="1">
        <name>Mg(2+)</name>
        <dbReference type="ChEBI" id="CHEBI:18420"/>
    </cofactor>
</comment>
<accession>A0AAN9IG68</accession>
<keyword evidence="3" id="KW-0460">Magnesium</keyword>
<keyword evidence="4" id="KW-0456">Lyase</keyword>
<dbReference type="SFLD" id="SFLDG01019">
    <property type="entry name" value="Terpene_Cyclase_Like_1_C_Termi"/>
    <property type="match status" value="1"/>
</dbReference>
<dbReference type="GO" id="GO:0016102">
    <property type="term" value="P:diterpenoid biosynthetic process"/>
    <property type="evidence" value="ECO:0007669"/>
    <property type="project" value="InterPro"/>
</dbReference>
<evidence type="ECO:0000256" key="4">
    <source>
        <dbReference type="ARBA" id="ARBA00023239"/>
    </source>
</evidence>
<evidence type="ECO:0000256" key="2">
    <source>
        <dbReference type="ARBA" id="ARBA00022723"/>
    </source>
</evidence>
<dbReference type="Gene3D" id="1.50.10.130">
    <property type="entry name" value="Terpene synthase, N-terminal domain"/>
    <property type="match status" value="1"/>
</dbReference>
<dbReference type="FunFam" id="1.50.10.130:FF:000001">
    <property type="entry name" value="Isoprene synthase, chloroplastic"/>
    <property type="match status" value="1"/>
</dbReference>
<dbReference type="GO" id="GO:0080027">
    <property type="term" value="P:response to herbivore"/>
    <property type="evidence" value="ECO:0007669"/>
    <property type="project" value="UniProtKB-ARBA"/>
</dbReference>
<dbReference type="InterPro" id="IPR036965">
    <property type="entry name" value="Terpene_synth_N_sf"/>
</dbReference>
<reference evidence="7 8" key="1">
    <citation type="submission" date="2024-01" db="EMBL/GenBank/DDBJ databases">
        <title>The genomes of 5 underutilized Papilionoideae crops provide insights into root nodulation and disease resistance.</title>
        <authorList>
            <person name="Yuan L."/>
        </authorList>
    </citation>
    <scope>NUCLEOTIDE SEQUENCE [LARGE SCALE GENOMIC DNA]</scope>
    <source>
        <strain evidence="7">LY-2023</strain>
        <tissue evidence="7">Leaf</tissue>
    </source>
</reference>
<evidence type="ECO:0000259" key="5">
    <source>
        <dbReference type="Pfam" id="PF01397"/>
    </source>
</evidence>
<sequence length="601" mass="69970">MHLQIPIAEIKVSMAFIQFLPLPISLTKMKMLSMGEISSFIRRNNVTSQIRCTVSNTNFDNSSQILRRSSNFQPSIWNYDYIQSLSSDHMEELYEEHSRMLKEEIRVMLCKSVNHVDQLELIDILQRLGISYHFNNEIKNILDNVYSTDASQRKKSLHVTALEFRLLRQYGYNITTDVFHSFQDKNGEFKKCQFVEVEGMLSLYEASFLSLEDEAILDAARDFTSEFLKDYVGKNEGDYLSLLISHALEIPLHWRVPRCEAQWFINVYENSHNMSSTLLQFAKIDFNIVQAIHQEELKQASRWWKKIGFVEKLSFSRDRLVENFLWTVGANFDPDFGYFRSVITKLNSLVTTIDDIYDVYGTLDELELFTQAVDRWDQNYAMENLPDYMKTCFLALYNYVSEISLETVKKNGFNSTPYLKKAWADLCKSYFTEAKWYHNRYKPSLEEYMKNAWISISLPVALVHTYFSIPNSFTQEDLVCLEEHPNLTRFSGMLLRLANDLGSSKREVETGDVPNSIQCYMIESGASEAEAREHVKSLMSTIWKKMNKEVQNSSFPQSFIDIAVNFPRMALSFYQFGDGYTDQDIETTNRGVPSLVLQPFL</sequence>
<feature type="domain" description="Terpene synthase metal-binding" evidence="6">
    <location>
        <begin position="305"/>
        <end position="545"/>
    </location>
</feature>